<evidence type="ECO:0000256" key="2">
    <source>
        <dbReference type="ARBA" id="ARBA00008929"/>
    </source>
</evidence>
<sequence>MSGTTTGIQGKGSKGRRGKGEELMVPRAEFDSYYGRPVIKAPSWKDRDIAGYFFTGGLAGAGSVLAAGAQLTGRPTMAKALKISSLAAISLSTAALINDLGRPSRFVNMLRVCKPTSPMSVGSWLLAGYGPMAGAAAASAVTGWLPRAGAAATGAAAVLGPAVTTYTAVLAADTAVPAWHGAHRELPYLFAASAIAAAAGMALVVSPTRETGPARCAAVLAAAADKAAASAAERRLGMVAETYRSGKAGKLMRCAQALTVAGAATAGLLGGRSRPAAVAGGLALLTGSALTRFGVFHAGMASAEDPKYTVEPQRERRRERAAETGSRGRSHTRPHPHS</sequence>
<keyword evidence="10" id="KW-1185">Reference proteome</keyword>
<evidence type="ECO:0000313" key="10">
    <source>
        <dbReference type="Proteomes" id="UP001500909"/>
    </source>
</evidence>
<feature type="compositionally biased region" description="Basic residues" evidence="7">
    <location>
        <begin position="328"/>
        <end position="338"/>
    </location>
</feature>
<keyword evidence="3" id="KW-1003">Cell membrane</keyword>
<accession>A0ABP3J6K5</accession>
<dbReference type="Pfam" id="PF03916">
    <property type="entry name" value="NrfD"/>
    <property type="match status" value="1"/>
</dbReference>
<feature type="transmembrane region" description="Helical" evidence="8">
    <location>
        <begin position="186"/>
        <end position="205"/>
    </location>
</feature>
<dbReference type="Gene3D" id="1.20.1630.10">
    <property type="entry name" value="Formate dehydrogenase/DMSO reductase domain"/>
    <property type="match status" value="1"/>
</dbReference>
<feature type="transmembrane region" description="Helical" evidence="8">
    <location>
        <begin position="121"/>
        <end position="145"/>
    </location>
</feature>
<dbReference type="RefSeq" id="WP_346092203.1">
    <property type="nucleotide sequence ID" value="NZ_BAAABY010000002.1"/>
</dbReference>
<keyword evidence="6 8" id="KW-0472">Membrane</keyword>
<organism evidence="9 10">
    <name type="scientific">Streptomyces olivaceiscleroticus</name>
    <dbReference type="NCBI Taxonomy" id="68245"/>
    <lineage>
        <taxon>Bacteria</taxon>
        <taxon>Bacillati</taxon>
        <taxon>Actinomycetota</taxon>
        <taxon>Actinomycetes</taxon>
        <taxon>Kitasatosporales</taxon>
        <taxon>Streptomycetaceae</taxon>
        <taxon>Streptomyces</taxon>
    </lineage>
</organism>
<evidence type="ECO:0000256" key="6">
    <source>
        <dbReference type="ARBA" id="ARBA00023136"/>
    </source>
</evidence>
<comment type="similarity">
    <text evidence="2">Belongs to the NrfD family.</text>
</comment>
<evidence type="ECO:0000256" key="8">
    <source>
        <dbReference type="SAM" id="Phobius"/>
    </source>
</evidence>
<dbReference type="InterPro" id="IPR005614">
    <property type="entry name" value="NrfD-like"/>
</dbReference>
<dbReference type="InterPro" id="IPR052049">
    <property type="entry name" value="Electron_transfer_protein"/>
</dbReference>
<protein>
    <submittedName>
        <fullName evidence="9">Polysulfide reductase NrfD</fullName>
    </submittedName>
</protein>
<dbReference type="PANTHER" id="PTHR34856">
    <property type="entry name" value="PROTEIN NRFD"/>
    <property type="match status" value="1"/>
</dbReference>
<evidence type="ECO:0000256" key="3">
    <source>
        <dbReference type="ARBA" id="ARBA00022475"/>
    </source>
</evidence>
<feature type="transmembrane region" description="Helical" evidence="8">
    <location>
        <begin position="157"/>
        <end position="180"/>
    </location>
</feature>
<evidence type="ECO:0000256" key="4">
    <source>
        <dbReference type="ARBA" id="ARBA00022692"/>
    </source>
</evidence>
<evidence type="ECO:0000256" key="7">
    <source>
        <dbReference type="SAM" id="MobiDB-lite"/>
    </source>
</evidence>
<feature type="transmembrane region" description="Helical" evidence="8">
    <location>
        <begin position="49"/>
        <end position="71"/>
    </location>
</feature>
<keyword evidence="5 8" id="KW-1133">Transmembrane helix</keyword>
<dbReference type="Proteomes" id="UP001500909">
    <property type="component" value="Unassembled WGS sequence"/>
</dbReference>
<keyword evidence="4 8" id="KW-0812">Transmembrane</keyword>
<evidence type="ECO:0000256" key="1">
    <source>
        <dbReference type="ARBA" id="ARBA00004651"/>
    </source>
</evidence>
<gene>
    <name evidence="9" type="primary">nrfD</name>
    <name evidence="9" type="ORF">GCM10010361_01290</name>
</gene>
<dbReference type="EMBL" id="BAAABY010000002">
    <property type="protein sequence ID" value="GAA0441119.1"/>
    <property type="molecule type" value="Genomic_DNA"/>
</dbReference>
<feature type="region of interest" description="Disordered" evidence="7">
    <location>
        <begin position="304"/>
        <end position="338"/>
    </location>
</feature>
<proteinExistence type="inferred from homology"/>
<reference evidence="10" key="1">
    <citation type="journal article" date="2019" name="Int. J. Syst. Evol. Microbiol.">
        <title>The Global Catalogue of Microorganisms (GCM) 10K type strain sequencing project: providing services to taxonomists for standard genome sequencing and annotation.</title>
        <authorList>
            <consortium name="The Broad Institute Genomics Platform"/>
            <consortium name="The Broad Institute Genome Sequencing Center for Infectious Disease"/>
            <person name="Wu L."/>
            <person name="Ma J."/>
        </authorList>
    </citation>
    <scope>NUCLEOTIDE SEQUENCE [LARGE SCALE GENOMIC DNA]</scope>
    <source>
        <strain evidence="10">JCM 4805</strain>
    </source>
</reference>
<feature type="region of interest" description="Disordered" evidence="7">
    <location>
        <begin position="1"/>
        <end position="21"/>
    </location>
</feature>
<comment type="caution">
    <text evidence="9">The sequence shown here is derived from an EMBL/GenBank/DDBJ whole genome shotgun (WGS) entry which is preliminary data.</text>
</comment>
<feature type="compositionally biased region" description="Basic and acidic residues" evidence="7">
    <location>
        <begin position="304"/>
        <end position="322"/>
    </location>
</feature>
<dbReference type="PANTHER" id="PTHR34856:SF2">
    <property type="entry name" value="PROTEIN NRFD"/>
    <property type="match status" value="1"/>
</dbReference>
<evidence type="ECO:0000256" key="5">
    <source>
        <dbReference type="ARBA" id="ARBA00022989"/>
    </source>
</evidence>
<name>A0ABP3J6K5_9ACTN</name>
<evidence type="ECO:0000313" key="9">
    <source>
        <dbReference type="EMBL" id="GAA0441119.1"/>
    </source>
</evidence>
<comment type="subcellular location">
    <subcellularLocation>
        <location evidence="1">Cell membrane</location>
        <topology evidence="1">Multi-pass membrane protein</topology>
    </subcellularLocation>
</comment>